<dbReference type="RefSeq" id="WP_128946234.1">
    <property type="nucleotide sequence ID" value="NZ_LBJM01000066.1"/>
</dbReference>
<name>A0A4Q0SF80_9BRAD</name>
<proteinExistence type="predicted"/>
<gene>
    <name evidence="1" type="ORF">XH94_24610</name>
</gene>
<protein>
    <submittedName>
        <fullName evidence="1">Uncharacterized protein</fullName>
    </submittedName>
</protein>
<comment type="caution">
    <text evidence="1">The sequence shown here is derived from an EMBL/GenBank/DDBJ whole genome shotgun (WGS) entry which is preliminary data.</text>
</comment>
<evidence type="ECO:0000313" key="2">
    <source>
        <dbReference type="Proteomes" id="UP000290565"/>
    </source>
</evidence>
<organism evidence="1 2">
    <name type="scientific">Bradyrhizobium zhanjiangense</name>
    <dbReference type="NCBI Taxonomy" id="1325107"/>
    <lineage>
        <taxon>Bacteria</taxon>
        <taxon>Pseudomonadati</taxon>
        <taxon>Pseudomonadota</taxon>
        <taxon>Alphaproteobacteria</taxon>
        <taxon>Hyphomicrobiales</taxon>
        <taxon>Nitrobacteraceae</taxon>
        <taxon>Bradyrhizobium</taxon>
    </lineage>
</organism>
<accession>A0A4Q0SF80</accession>
<dbReference type="EMBL" id="LBJM01000066">
    <property type="protein sequence ID" value="RXH37067.1"/>
    <property type="molecule type" value="Genomic_DNA"/>
</dbReference>
<sequence>MRTDGSIELKITSGAVDDKNETLLDTIFQSLVNARINGTGMFAPELRPSNVGGGGGNPISSFFGWSFNSNSSFQRLDESVSQTFIIDKQNIQNRAYSIGASFGLLCKPGTTSDYFINLSQPSKPCPEDSDVDGMLARVDACWDNHKAQLEFAKTQSPQVRDAIEKQVIKICSGPGVRLSNFFMVQ</sequence>
<dbReference type="AlphaFoldDB" id="A0A4Q0SF80"/>
<evidence type="ECO:0000313" key="1">
    <source>
        <dbReference type="EMBL" id="RXH37067.1"/>
    </source>
</evidence>
<dbReference type="Proteomes" id="UP000290565">
    <property type="component" value="Unassembled WGS sequence"/>
</dbReference>
<reference evidence="1 2" key="1">
    <citation type="submission" date="2015-04" db="EMBL/GenBank/DDBJ databases">
        <title>Comparative genomics of rhizobia nodulating Arachis hypogaea in China.</title>
        <authorList>
            <person name="Li Y."/>
        </authorList>
    </citation>
    <scope>NUCLEOTIDE SEQUENCE [LARGE SCALE GENOMIC DNA]</scope>
    <source>
        <strain evidence="1 2">CCBAU 51787</strain>
    </source>
</reference>